<feature type="region of interest" description="Disordered" evidence="1">
    <location>
        <begin position="1"/>
        <end position="54"/>
    </location>
</feature>
<dbReference type="AlphaFoldDB" id="M1DJN3"/>
<dbReference type="PANTHER" id="PTHR33180">
    <property type="entry name" value="PHOTOSYSTEM II CP43 REACTION CENTER PROTEIN"/>
    <property type="match status" value="1"/>
</dbReference>
<dbReference type="GO" id="GO:0009579">
    <property type="term" value="C:thylakoid"/>
    <property type="evidence" value="ECO:0000318"/>
    <property type="project" value="GO_Central"/>
</dbReference>
<dbReference type="PaxDb" id="4113-PGSC0003DMT400090106"/>
<reference evidence="4" key="1">
    <citation type="journal article" date="2011" name="Nature">
        <title>Genome sequence and analysis of the tuber crop potato.</title>
        <authorList>
            <consortium name="The Potato Genome Sequencing Consortium"/>
        </authorList>
    </citation>
    <scope>NUCLEOTIDE SEQUENCE [LARGE SCALE GENOMIC DNA]</scope>
    <source>
        <strain evidence="4">cv. DM1-3 516 R44</strain>
    </source>
</reference>
<reference evidence="3" key="2">
    <citation type="submission" date="2015-06" db="UniProtKB">
        <authorList>
            <consortium name="EnsemblPlants"/>
        </authorList>
    </citation>
    <scope>IDENTIFICATION</scope>
    <source>
        <strain evidence="3">DM1-3 516 R44</strain>
    </source>
</reference>
<keyword evidence="4" id="KW-1185">Reference proteome</keyword>
<feature type="domain" description="Putative plant transposon protein" evidence="2">
    <location>
        <begin position="81"/>
        <end position="207"/>
    </location>
</feature>
<organism evidence="3 4">
    <name type="scientific">Solanum tuberosum</name>
    <name type="common">Potato</name>
    <dbReference type="NCBI Taxonomy" id="4113"/>
    <lineage>
        <taxon>Eukaryota</taxon>
        <taxon>Viridiplantae</taxon>
        <taxon>Streptophyta</taxon>
        <taxon>Embryophyta</taxon>
        <taxon>Tracheophyta</taxon>
        <taxon>Spermatophyta</taxon>
        <taxon>Magnoliopsida</taxon>
        <taxon>eudicotyledons</taxon>
        <taxon>Gunneridae</taxon>
        <taxon>Pentapetalae</taxon>
        <taxon>asterids</taxon>
        <taxon>lamiids</taxon>
        <taxon>Solanales</taxon>
        <taxon>Solanaceae</taxon>
        <taxon>Solanoideae</taxon>
        <taxon>Solaneae</taxon>
        <taxon>Solanum</taxon>
    </lineage>
</organism>
<name>M1DJN3_SOLTU</name>
<dbReference type="EnsemblPlants" id="PGSC0003DMT400090106">
    <property type="protein sequence ID" value="PGSC0003DMT400090106"/>
    <property type="gene ID" value="PGSC0003DMG400039677"/>
</dbReference>
<dbReference type="Pfam" id="PF20167">
    <property type="entry name" value="Transposase_32"/>
    <property type="match status" value="1"/>
</dbReference>
<dbReference type="GO" id="GO:0009523">
    <property type="term" value="C:photosystem II"/>
    <property type="evidence" value="ECO:0000318"/>
    <property type="project" value="GO_Central"/>
</dbReference>
<accession>M1DJN3</accession>
<dbReference type="HOGENOM" id="CLU_029307_1_0_1"/>
<proteinExistence type="predicted"/>
<evidence type="ECO:0000313" key="3">
    <source>
        <dbReference type="EnsemblPlants" id="PGSC0003DMT400090106"/>
    </source>
</evidence>
<evidence type="ECO:0000313" key="4">
    <source>
        <dbReference type="Proteomes" id="UP000011115"/>
    </source>
</evidence>
<sequence>MPPRKRAKGIKINEDAVASKAKATKLPTTSGKGKGKGKAHALASPEASSDSDNIYATHLTTSESEGEQHEHHAATSEPEDKEFYTIYGVLVPLAAKFKPVDYMVVRGKKVLCDSTNIDAVLECTNNITDAHQYRVKTKSLENMKNWLAPLICDGTSRWLEAGASIEKKDLNVAARYWFGFINNTIMPSQNESVLRHTKVACLGSIIA</sequence>
<dbReference type="InterPro" id="IPR046796">
    <property type="entry name" value="Transposase_32_dom"/>
</dbReference>
<evidence type="ECO:0000256" key="1">
    <source>
        <dbReference type="SAM" id="MobiDB-lite"/>
    </source>
</evidence>
<dbReference type="Gramene" id="PGSC0003DMT400090106">
    <property type="protein sequence ID" value="PGSC0003DMT400090106"/>
    <property type="gene ID" value="PGSC0003DMG400039677"/>
</dbReference>
<dbReference type="Proteomes" id="UP000011115">
    <property type="component" value="Unassembled WGS sequence"/>
</dbReference>
<protein>
    <recommendedName>
        <fullName evidence="2">Putative plant transposon protein domain-containing protein</fullName>
    </recommendedName>
</protein>
<dbReference type="InParanoid" id="M1DJN3"/>
<evidence type="ECO:0000259" key="2">
    <source>
        <dbReference type="Pfam" id="PF20167"/>
    </source>
</evidence>
<dbReference type="PANTHER" id="PTHR33180:SF31">
    <property type="entry name" value="POLYPROTEIN PROTEIN"/>
    <property type="match status" value="1"/>
</dbReference>